<dbReference type="AlphaFoldDB" id="A0A545AT12"/>
<evidence type="ECO:0000259" key="3">
    <source>
        <dbReference type="PROSITE" id="PS50801"/>
    </source>
</evidence>
<dbReference type="Pfam" id="PF13466">
    <property type="entry name" value="STAS_2"/>
    <property type="match status" value="1"/>
</dbReference>
<protein>
    <recommendedName>
        <fullName evidence="2">Anti-sigma factor antagonist</fullName>
    </recommendedName>
</protein>
<dbReference type="InterPro" id="IPR002645">
    <property type="entry name" value="STAS_dom"/>
</dbReference>
<evidence type="ECO:0000313" key="4">
    <source>
        <dbReference type="EMBL" id="TQS44468.1"/>
    </source>
</evidence>
<comment type="caution">
    <text evidence="4">The sequence shown here is derived from an EMBL/GenBank/DDBJ whole genome shotgun (WGS) entry which is preliminary data.</text>
</comment>
<dbReference type="Gene3D" id="3.30.750.24">
    <property type="entry name" value="STAS domain"/>
    <property type="match status" value="1"/>
</dbReference>
<dbReference type="OrthoDB" id="9793697at2"/>
<accession>A0A545AT12</accession>
<dbReference type="InterPro" id="IPR058548">
    <property type="entry name" value="MlaB-like_STAS"/>
</dbReference>
<name>A0A545AT12_9ACTN</name>
<evidence type="ECO:0000256" key="2">
    <source>
        <dbReference type="RuleBase" id="RU003749"/>
    </source>
</evidence>
<dbReference type="PANTHER" id="PTHR33495:SF2">
    <property type="entry name" value="ANTI-SIGMA FACTOR ANTAGONIST TM_1081-RELATED"/>
    <property type="match status" value="1"/>
</dbReference>
<feature type="domain" description="STAS" evidence="3">
    <location>
        <begin position="44"/>
        <end position="145"/>
    </location>
</feature>
<dbReference type="InterPro" id="IPR003658">
    <property type="entry name" value="Anti-sigma_ant"/>
</dbReference>
<dbReference type="SUPFAM" id="SSF52091">
    <property type="entry name" value="SpoIIaa-like"/>
    <property type="match status" value="1"/>
</dbReference>
<dbReference type="EMBL" id="VIRS01000008">
    <property type="protein sequence ID" value="TQS44468.1"/>
    <property type="molecule type" value="Genomic_DNA"/>
</dbReference>
<sequence length="145" mass="15580">MPRPDRPRSLYDRGLAPEPAPFRGVVRVGDRVRSGGELMDSMPWSLRIERLGNEVVLRVAGALDLDTASQLRSAGTSALRESGPAPTLTVDLSEVTFLDSTGLGVLVTLWHEARNIGGKFQVARPSAAASRILEITGVDALFDLT</sequence>
<proteinExistence type="inferred from homology"/>
<dbReference type="Proteomes" id="UP000317982">
    <property type="component" value="Unassembled WGS sequence"/>
</dbReference>
<dbReference type="PANTHER" id="PTHR33495">
    <property type="entry name" value="ANTI-SIGMA FACTOR ANTAGONIST TM_1081-RELATED-RELATED"/>
    <property type="match status" value="1"/>
</dbReference>
<gene>
    <name evidence="4" type="ORF">FL583_13450</name>
</gene>
<reference evidence="4 5" key="1">
    <citation type="submission" date="2019-07" db="EMBL/GenBank/DDBJ databases">
        <title>Cryptosporangium phraense sp. nov., isolated from plant litter.</title>
        <authorList>
            <person name="Suriyachadkun C."/>
        </authorList>
    </citation>
    <scope>NUCLEOTIDE SEQUENCE [LARGE SCALE GENOMIC DNA]</scope>
    <source>
        <strain evidence="4 5">A-T 5661</strain>
    </source>
</reference>
<dbReference type="InParanoid" id="A0A545AT12"/>
<comment type="similarity">
    <text evidence="1 2">Belongs to the anti-sigma-factor antagonist family.</text>
</comment>
<dbReference type="CDD" id="cd07043">
    <property type="entry name" value="STAS_anti-anti-sigma_factors"/>
    <property type="match status" value="1"/>
</dbReference>
<keyword evidence="5" id="KW-1185">Reference proteome</keyword>
<evidence type="ECO:0000313" key="5">
    <source>
        <dbReference type="Proteomes" id="UP000317982"/>
    </source>
</evidence>
<organism evidence="4 5">
    <name type="scientific">Cryptosporangium phraense</name>
    <dbReference type="NCBI Taxonomy" id="2593070"/>
    <lineage>
        <taxon>Bacteria</taxon>
        <taxon>Bacillati</taxon>
        <taxon>Actinomycetota</taxon>
        <taxon>Actinomycetes</taxon>
        <taxon>Cryptosporangiales</taxon>
        <taxon>Cryptosporangiaceae</taxon>
        <taxon>Cryptosporangium</taxon>
    </lineage>
</organism>
<dbReference type="InterPro" id="IPR036513">
    <property type="entry name" value="STAS_dom_sf"/>
</dbReference>
<dbReference type="FunCoup" id="A0A545AT12">
    <property type="interactions" value="6"/>
</dbReference>
<dbReference type="NCBIfam" id="TIGR00377">
    <property type="entry name" value="ant_ant_sig"/>
    <property type="match status" value="1"/>
</dbReference>
<dbReference type="GO" id="GO:0043856">
    <property type="term" value="F:anti-sigma factor antagonist activity"/>
    <property type="evidence" value="ECO:0007669"/>
    <property type="project" value="InterPro"/>
</dbReference>
<dbReference type="PROSITE" id="PS50801">
    <property type="entry name" value="STAS"/>
    <property type="match status" value="1"/>
</dbReference>
<evidence type="ECO:0000256" key="1">
    <source>
        <dbReference type="ARBA" id="ARBA00009013"/>
    </source>
</evidence>